<comment type="caution">
    <text evidence="6">The sequence shown here is derived from an EMBL/GenBank/DDBJ whole genome shotgun (WGS) entry which is preliminary data.</text>
</comment>
<sequence length="161" mass="17804">MSDVGTETRKPISGGCLCKAVRYSIAFPEGTWPPKNNICHCTQCRKNTGALMSHFISVCPQQVSWTCEDRSFREFSSSQGKFRGFCQACGSTVSWRDVNVPLEIDLFCGTMDEEFLTGDTGRDILLAEKQLWCSNMVPGISDGVKSKFMYTANSGSSLINE</sequence>
<dbReference type="EMBL" id="JAVHJO010000010">
    <property type="protein sequence ID" value="KAK6535237.1"/>
    <property type="molecule type" value="Genomic_DNA"/>
</dbReference>
<evidence type="ECO:0000256" key="4">
    <source>
        <dbReference type="ARBA" id="ARBA00023239"/>
    </source>
</evidence>
<dbReference type="Proteomes" id="UP001365542">
    <property type="component" value="Unassembled WGS sequence"/>
</dbReference>
<keyword evidence="7" id="KW-1185">Reference proteome</keyword>
<evidence type="ECO:0000256" key="1">
    <source>
        <dbReference type="ARBA" id="ARBA00005495"/>
    </source>
</evidence>
<dbReference type="PANTHER" id="PTHR33337:SF40">
    <property type="entry name" value="CENP-V_GFA DOMAIN-CONTAINING PROTEIN-RELATED"/>
    <property type="match status" value="1"/>
</dbReference>
<keyword evidence="4" id="KW-0456">Lyase</keyword>
<evidence type="ECO:0000256" key="3">
    <source>
        <dbReference type="ARBA" id="ARBA00022833"/>
    </source>
</evidence>
<keyword evidence="2" id="KW-0479">Metal-binding</keyword>
<dbReference type="Pfam" id="PF04828">
    <property type="entry name" value="GFA"/>
    <property type="match status" value="1"/>
</dbReference>
<gene>
    <name evidence="6" type="ORF">TWF694_001704</name>
</gene>
<dbReference type="GO" id="GO:0046872">
    <property type="term" value="F:metal ion binding"/>
    <property type="evidence" value="ECO:0007669"/>
    <property type="project" value="UniProtKB-KW"/>
</dbReference>
<evidence type="ECO:0000259" key="5">
    <source>
        <dbReference type="PROSITE" id="PS51891"/>
    </source>
</evidence>
<dbReference type="SUPFAM" id="SSF51316">
    <property type="entry name" value="Mss4-like"/>
    <property type="match status" value="1"/>
</dbReference>
<dbReference type="PANTHER" id="PTHR33337">
    <property type="entry name" value="GFA DOMAIN-CONTAINING PROTEIN"/>
    <property type="match status" value="1"/>
</dbReference>
<dbReference type="PROSITE" id="PS51891">
    <property type="entry name" value="CENP_V_GFA"/>
    <property type="match status" value="1"/>
</dbReference>
<dbReference type="GO" id="GO:0016846">
    <property type="term" value="F:carbon-sulfur lyase activity"/>
    <property type="evidence" value="ECO:0007669"/>
    <property type="project" value="InterPro"/>
</dbReference>
<keyword evidence="3" id="KW-0862">Zinc</keyword>
<comment type="similarity">
    <text evidence="1">Belongs to the Gfa family.</text>
</comment>
<dbReference type="InterPro" id="IPR006913">
    <property type="entry name" value="CENP-V/GFA"/>
</dbReference>
<proteinExistence type="inferred from homology"/>
<evidence type="ECO:0000313" key="7">
    <source>
        <dbReference type="Proteomes" id="UP001365542"/>
    </source>
</evidence>
<evidence type="ECO:0000313" key="6">
    <source>
        <dbReference type="EMBL" id="KAK6535237.1"/>
    </source>
</evidence>
<accession>A0AAV9X4N4</accession>
<feature type="domain" description="CENP-V/GFA" evidence="5">
    <location>
        <begin position="12"/>
        <end position="133"/>
    </location>
</feature>
<organism evidence="6 7">
    <name type="scientific">Orbilia ellipsospora</name>
    <dbReference type="NCBI Taxonomy" id="2528407"/>
    <lineage>
        <taxon>Eukaryota</taxon>
        <taxon>Fungi</taxon>
        <taxon>Dikarya</taxon>
        <taxon>Ascomycota</taxon>
        <taxon>Pezizomycotina</taxon>
        <taxon>Orbiliomycetes</taxon>
        <taxon>Orbiliales</taxon>
        <taxon>Orbiliaceae</taxon>
        <taxon>Orbilia</taxon>
    </lineage>
</organism>
<dbReference type="Gene3D" id="3.90.1590.10">
    <property type="entry name" value="glutathione-dependent formaldehyde- activating enzyme (gfa)"/>
    <property type="match status" value="1"/>
</dbReference>
<reference evidence="6 7" key="1">
    <citation type="submission" date="2019-10" db="EMBL/GenBank/DDBJ databases">
        <authorList>
            <person name="Palmer J.M."/>
        </authorList>
    </citation>
    <scope>NUCLEOTIDE SEQUENCE [LARGE SCALE GENOMIC DNA]</scope>
    <source>
        <strain evidence="6 7">TWF694</strain>
    </source>
</reference>
<evidence type="ECO:0000256" key="2">
    <source>
        <dbReference type="ARBA" id="ARBA00022723"/>
    </source>
</evidence>
<name>A0AAV9X4N4_9PEZI</name>
<dbReference type="InterPro" id="IPR011057">
    <property type="entry name" value="Mss4-like_sf"/>
</dbReference>
<dbReference type="AlphaFoldDB" id="A0AAV9X4N4"/>
<protein>
    <recommendedName>
        <fullName evidence="5">CENP-V/GFA domain-containing protein</fullName>
    </recommendedName>
</protein>